<evidence type="ECO:0000256" key="2">
    <source>
        <dbReference type="ARBA" id="ARBA00022801"/>
    </source>
</evidence>
<keyword evidence="2" id="KW-0378">Hydrolase</keyword>
<dbReference type="EMBL" id="GL732523">
    <property type="protein sequence ID" value="EFX90082.1"/>
    <property type="molecule type" value="Genomic_DNA"/>
</dbReference>
<dbReference type="GO" id="GO:0009062">
    <property type="term" value="P:fatty acid catabolic process"/>
    <property type="evidence" value="ECO:0000318"/>
    <property type="project" value="GO_Central"/>
</dbReference>
<dbReference type="GO" id="GO:0004040">
    <property type="term" value="F:amidase activity"/>
    <property type="evidence" value="ECO:0000318"/>
    <property type="project" value="GO_Central"/>
</dbReference>
<dbReference type="Proteomes" id="UP000000305">
    <property type="component" value="Unassembled WGS sequence"/>
</dbReference>
<dbReference type="Pfam" id="PF01425">
    <property type="entry name" value="Amidase"/>
    <property type="match status" value="1"/>
</dbReference>
<dbReference type="FunFam" id="3.90.1300.10:FF:000003">
    <property type="entry name" value="Amidase signature enzyme"/>
    <property type="match status" value="1"/>
</dbReference>
<dbReference type="InterPro" id="IPR036928">
    <property type="entry name" value="AS_sf"/>
</dbReference>
<sequence>ALDVTKELNCVTEFIKEAEKWAEELDASTDTKKPLHGLPFSVKDNVSVVGYDCTAGISKFIDQSAVEDAALVSALRGLGAIPFCRTNVPQTLLSFGCSNPIWGSTKNPVCKERTPGGSSGGEATLVAAGGSLLGIGSDIGGSIRIPAAFCGVFSIKPTSLRLSYKGFRKSAVGCIGIPSVPGILARDSKTVIMLCKLLLDDGYIRRYFDPDLLPIPWNEQMFGLSNKLRIGYYEECEYFPCTPGVRRAVRVAKEKLEALGHELIPFVPPRLDYVISSVISIFYADQGRYVLEALSVDDIDSLLALQIKVALKLPHLVKQIIRPLLSLIAPRLEPCFMGKSIYRHSYQLWHGILKQSEYKANFLADWRNLRLDTCIGPGFACPAPLAKDTGRVTPAFAYACLYNFLDLPAGIVPVTKETEEDQYMLMNGGYDFRDLVCKLTTRGATGLPIPVQVVGLPYQEEVVLRTMSILDSAFRI</sequence>
<protein>
    <recommendedName>
        <fullName evidence="3">Amidase domain-containing protein</fullName>
    </recommendedName>
</protein>
<comment type="similarity">
    <text evidence="1">Belongs to the amidase family.</text>
</comment>
<keyword evidence="5" id="KW-1185">Reference proteome</keyword>
<gene>
    <name evidence="4" type="ORF">DAPPUDRAFT_39433</name>
</gene>
<dbReference type="InterPro" id="IPR052096">
    <property type="entry name" value="Endocannabinoid_amidase"/>
</dbReference>
<dbReference type="OMA" id="EPWRPEM"/>
<feature type="domain" description="Amidase" evidence="3">
    <location>
        <begin position="4"/>
        <end position="464"/>
    </location>
</feature>
<dbReference type="KEGG" id="dpx:DAPPUDRAFT_39433"/>
<dbReference type="AlphaFoldDB" id="E9FR22"/>
<accession>E9FR22</accession>
<evidence type="ECO:0000313" key="5">
    <source>
        <dbReference type="Proteomes" id="UP000000305"/>
    </source>
</evidence>
<dbReference type="InParanoid" id="E9FR22"/>
<name>E9FR22_DAPPU</name>
<dbReference type="GO" id="GO:0017064">
    <property type="term" value="F:fatty acid amide hydrolase activity"/>
    <property type="evidence" value="ECO:0000318"/>
    <property type="project" value="GO_Central"/>
</dbReference>
<evidence type="ECO:0000259" key="3">
    <source>
        <dbReference type="Pfam" id="PF01425"/>
    </source>
</evidence>
<dbReference type="eggNOG" id="KOG1212">
    <property type="taxonomic scope" value="Eukaryota"/>
</dbReference>
<dbReference type="HOGENOM" id="CLU_009600_9_3_1"/>
<dbReference type="Gene3D" id="3.90.1300.10">
    <property type="entry name" value="Amidase signature (AS) domain"/>
    <property type="match status" value="1"/>
</dbReference>
<proteinExistence type="inferred from homology"/>
<organism evidence="4 5">
    <name type="scientific">Daphnia pulex</name>
    <name type="common">Water flea</name>
    <dbReference type="NCBI Taxonomy" id="6669"/>
    <lineage>
        <taxon>Eukaryota</taxon>
        <taxon>Metazoa</taxon>
        <taxon>Ecdysozoa</taxon>
        <taxon>Arthropoda</taxon>
        <taxon>Crustacea</taxon>
        <taxon>Branchiopoda</taxon>
        <taxon>Diplostraca</taxon>
        <taxon>Cladocera</taxon>
        <taxon>Anomopoda</taxon>
        <taxon>Daphniidae</taxon>
        <taxon>Daphnia</taxon>
    </lineage>
</organism>
<dbReference type="PANTHER" id="PTHR45847:SF6">
    <property type="entry name" value="FATTY ACID AMIDE HYDROLASE"/>
    <property type="match status" value="1"/>
</dbReference>
<evidence type="ECO:0000313" key="4">
    <source>
        <dbReference type="EMBL" id="EFX90082.1"/>
    </source>
</evidence>
<dbReference type="InterPro" id="IPR020556">
    <property type="entry name" value="Amidase_CS"/>
</dbReference>
<dbReference type="STRING" id="6669.E9FR22"/>
<dbReference type="OrthoDB" id="6428749at2759"/>
<dbReference type="SUPFAM" id="SSF75304">
    <property type="entry name" value="Amidase signature (AS) enzymes"/>
    <property type="match status" value="1"/>
</dbReference>
<evidence type="ECO:0000256" key="1">
    <source>
        <dbReference type="ARBA" id="ARBA00009199"/>
    </source>
</evidence>
<dbReference type="PROSITE" id="PS00571">
    <property type="entry name" value="AMIDASES"/>
    <property type="match status" value="1"/>
</dbReference>
<dbReference type="InterPro" id="IPR023631">
    <property type="entry name" value="Amidase_dom"/>
</dbReference>
<dbReference type="PhylomeDB" id="E9FR22"/>
<feature type="non-terminal residue" evidence="4">
    <location>
        <position position="1"/>
    </location>
</feature>
<reference evidence="4 5" key="1">
    <citation type="journal article" date="2011" name="Science">
        <title>The ecoresponsive genome of Daphnia pulex.</title>
        <authorList>
            <person name="Colbourne J.K."/>
            <person name="Pfrender M.E."/>
            <person name="Gilbert D."/>
            <person name="Thomas W.K."/>
            <person name="Tucker A."/>
            <person name="Oakley T.H."/>
            <person name="Tokishita S."/>
            <person name="Aerts A."/>
            <person name="Arnold G.J."/>
            <person name="Basu M.K."/>
            <person name="Bauer D.J."/>
            <person name="Caceres C.E."/>
            <person name="Carmel L."/>
            <person name="Casola C."/>
            <person name="Choi J.H."/>
            <person name="Detter J.C."/>
            <person name="Dong Q."/>
            <person name="Dusheyko S."/>
            <person name="Eads B.D."/>
            <person name="Frohlich T."/>
            <person name="Geiler-Samerotte K.A."/>
            <person name="Gerlach D."/>
            <person name="Hatcher P."/>
            <person name="Jogdeo S."/>
            <person name="Krijgsveld J."/>
            <person name="Kriventseva E.V."/>
            <person name="Kultz D."/>
            <person name="Laforsch C."/>
            <person name="Lindquist E."/>
            <person name="Lopez J."/>
            <person name="Manak J.R."/>
            <person name="Muller J."/>
            <person name="Pangilinan J."/>
            <person name="Patwardhan R.P."/>
            <person name="Pitluck S."/>
            <person name="Pritham E.J."/>
            <person name="Rechtsteiner A."/>
            <person name="Rho M."/>
            <person name="Rogozin I.B."/>
            <person name="Sakarya O."/>
            <person name="Salamov A."/>
            <person name="Schaack S."/>
            <person name="Shapiro H."/>
            <person name="Shiga Y."/>
            <person name="Skalitzky C."/>
            <person name="Smith Z."/>
            <person name="Souvorov A."/>
            <person name="Sung W."/>
            <person name="Tang Z."/>
            <person name="Tsuchiya D."/>
            <person name="Tu H."/>
            <person name="Vos H."/>
            <person name="Wang M."/>
            <person name="Wolf Y.I."/>
            <person name="Yamagata H."/>
            <person name="Yamada T."/>
            <person name="Ye Y."/>
            <person name="Shaw J.R."/>
            <person name="Andrews J."/>
            <person name="Crease T.J."/>
            <person name="Tang H."/>
            <person name="Lucas S.M."/>
            <person name="Robertson H.M."/>
            <person name="Bork P."/>
            <person name="Koonin E.V."/>
            <person name="Zdobnov E.M."/>
            <person name="Grigoriev I.V."/>
            <person name="Lynch M."/>
            <person name="Boore J.L."/>
        </authorList>
    </citation>
    <scope>NUCLEOTIDE SEQUENCE [LARGE SCALE GENOMIC DNA]</scope>
</reference>
<dbReference type="PANTHER" id="PTHR45847">
    <property type="entry name" value="FATTY ACID AMIDE HYDROLASE"/>
    <property type="match status" value="1"/>
</dbReference>